<dbReference type="InterPro" id="IPR019734">
    <property type="entry name" value="TPR_rpt"/>
</dbReference>
<dbReference type="Pfam" id="PF08239">
    <property type="entry name" value="SH3_3"/>
    <property type="match status" value="1"/>
</dbReference>
<gene>
    <name evidence="5" type="ORF">AQPE_3591</name>
</gene>
<dbReference type="InterPro" id="IPR003646">
    <property type="entry name" value="SH3-like_bac-type"/>
</dbReference>
<feature type="repeat" description="TPR" evidence="1">
    <location>
        <begin position="54"/>
        <end position="87"/>
    </location>
</feature>
<name>A0A5K7SD78_9BACT</name>
<keyword evidence="1" id="KW-0802">TPR repeat</keyword>
<evidence type="ECO:0000313" key="6">
    <source>
        <dbReference type="Proteomes" id="UP001193389"/>
    </source>
</evidence>
<keyword evidence="2" id="KW-1133">Transmembrane helix</keyword>
<feature type="chain" id="PRO_5024460052" description="SH3b domain-containing protein" evidence="3">
    <location>
        <begin position="20"/>
        <end position="249"/>
    </location>
</feature>
<feature type="transmembrane region" description="Helical" evidence="2">
    <location>
        <begin position="129"/>
        <end position="149"/>
    </location>
</feature>
<dbReference type="SUPFAM" id="SSF48452">
    <property type="entry name" value="TPR-like"/>
    <property type="match status" value="1"/>
</dbReference>
<evidence type="ECO:0000256" key="2">
    <source>
        <dbReference type="SAM" id="Phobius"/>
    </source>
</evidence>
<organism evidence="5 6">
    <name type="scientific">Aquipluma nitroreducens</name>
    <dbReference type="NCBI Taxonomy" id="2010828"/>
    <lineage>
        <taxon>Bacteria</taxon>
        <taxon>Pseudomonadati</taxon>
        <taxon>Bacteroidota</taxon>
        <taxon>Bacteroidia</taxon>
        <taxon>Marinilabiliales</taxon>
        <taxon>Prolixibacteraceae</taxon>
        <taxon>Aquipluma</taxon>
    </lineage>
</organism>
<evidence type="ECO:0000256" key="3">
    <source>
        <dbReference type="SAM" id="SignalP"/>
    </source>
</evidence>
<evidence type="ECO:0000313" key="5">
    <source>
        <dbReference type="EMBL" id="BBE19406.1"/>
    </source>
</evidence>
<dbReference type="Proteomes" id="UP001193389">
    <property type="component" value="Chromosome"/>
</dbReference>
<keyword evidence="2" id="KW-0472">Membrane</keyword>
<evidence type="ECO:0000259" key="4">
    <source>
        <dbReference type="Pfam" id="PF08239"/>
    </source>
</evidence>
<dbReference type="Gene3D" id="1.25.40.10">
    <property type="entry name" value="Tetratricopeptide repeat domain"/>
    <property type="match status" value="1"/>
</dbReference>
<feature type="signal peptide" evidence="3">
    <location>
        <begin position="1"/>
        <end position="19"/>
    </location>
</feature>
<dbReference type="PROSITE" id="PS50005">
    <property type="entry name" value="TPR"/>
    <property type="match status" value="1"/>
</dbReference>
<feature type="transmembrane region" description="Helical" evidence="2">
    <location>
        <begin position="158"/>
        <end position="177"/>
    </location>
</feature>
<dbReference type="SMART" id="SM00028">
    <property type="entry name" value="TPR"/>
    <property type="match status" value="1"/>
</dbReference>
<feature type="domain" description="SH3b" evidence="4">
    <location>
        <begin position="197"/>
        <end position="246"/>
    </location>
</feature>
<sequence length="249" mass="28576">MKRIIYTILAILFTATVFAQNDLIQKANEHYAKEEFQKAIDGYNQILMAGIESPEVYFNLGNAYYKTKQYTLSILNYERAKLLAPDDQDVEFNLQVANQKVVDSIQELPGIFIVRWWNAIVNSQTTDTWAVISIICFVVFLTMMGFYFFAKTSEVKRITFWSGCFLILFTIFSWSFAAKQKSRLVNHSYAIVMQPTVTVKSSPSEKGTNLFVIHEGLKVRITDKLGDWVEISLSDGNKGWLLTESVERI</sequence>
<dbReference type="Gene3D" id="2.30.30.40">
    <property type="entry name" value="SH3 Domains"/>
    <property type="match status" value="1"/>
</dbReference>
<dbReference type="AlphaFoldDB" id="A0A5K7SD78"/>
<keyword evidence="2" id="KW-0812">Transmembrane</keyword>
<keyword evidence="3" id="KW-0732">Signal</keyword>
<evidence type="ECO:0000256" key="1">
    <source>
        <dbReference type="PROSITE-ProRule" id="PRU00339"/>
    </source>
</evidence>
<protein>
    <recommendedName>
        <fullName evidence="4">SH3b domain-containing protein</fullName>
    </recommendedName>
</protein>
<dbReference type="EMBL" id="AP018694">
    <property type="protein sequence ID" value="BBE19406.1"/>
    <property type="molecule type" value="Genomic_DNA"/>
</dbReference>
<dbReference type="Pfam" id="PF00515">
    <property type="entry name" value="TPR_1"/>
    <property type="match status" value="1"/>
</dbReference>
<proteinExistence type="predicted"/>
<dbReference type="RefSeq" id="WP_318347649.1">
    <property type="nucleotide sequence ID" value="NZ_AP018694.1"/>
</dbReference>
<dbReference type="InterPro" id="IPR011990">
    <property type="entry name" value="TPR-like_helical_dom_sf"/>
</dbReference>
<accession>A0A5K7SD78</accession>
<reference evidence="5" key="1">
    <citation type="journal article" date="2020" name="Int. J. Syst. Evol. Microbiol.">
        <title>Aquipluma nitroreducens gen. nov. sp. nov., a novel facultatively anaerobic bacterium isolated from a freshwater lake.</title>
        <authorList>
            <person name="Watanabe M."/>
            <person name="Kojima H."/>
            <person name="Fukui M."/>
        </authorList>
    </citation>
    <scope>NUCLEOTIDE SEQUENCE</scope>
    <source>
        <strain evidence="5">MeG22</strain>
    </source>
</reference>
<dbReference type="KEGG" id="anf:AQPE_3591"/>
<keyword evidence="6" id="KW-1185">Reference proteome</keyword>